<gene>
    <name evidence="1" type="ORF">LCGC14_1060700</name>
</gene>
<proteinExistence type="predicted"/>
<evidence type="ECO:0000313" key="1">
    <source>
        <dbReference type="EMBL" id="KKN08047.1"/>
    </source>
</evidence>
<reference evidence="1" key="1">
    <citation type="journal article" date="2015" name="Nature">
        <title>Complex archaea that bridge the gap between prokaryotes and eukaryotes.</title>
        <authorList>
            <person name="Spang A."/>
            <person name="Saw J.H."/>
            <person name="Jorgensen S.L."/>
            <person name="Zaremba-Niedzwiedzka K."/>
            <person name="Martijn J."/>
            <person name="Lind A.E."/>
            <person name="van Eijk R."/>
            <person name="Schleper C."/>
            <person name="Guy L."/>
            <person name="Ettema T.J."/>
        </authorList>
    </citation>
    <scope>NUCLEOTIDE SEQUENCE</scope>
</reference>
<sequence>MLKEHQFRGNKIELVNDGWVFSTSGEPVEDSWKETPCGICGEKSTEEGHDKCIGTLPGVMNACCGHGQIDEAYVVFSDERILRGGNALDVISKLKGRKDNA</sequence>
<accession>A0A0F9N862</accession>
<dbReference type="EMBL" id="LAZR01004500">
    <property type="protein sequence ID" value="KKN08047.1"/>
    <property type="molecule type" value="Genomic_DNA"/>
</dbReference>
<organism evidence="1">
    <name type="scientific">marine sediment metagenome</name>
    <dbReference type="NCBI Taxonomy" id="412755"/>
    <lineage>
        <taxon>unclassified sequences</taxon>
        <taxon>metagenomes</taxon>
        <taxon>ecological metagenomes</taxon>
    </lineage>
</organism>
<comment type="caution">
    <text evidence="1">The sequence shown here is derived from an EMBL/GenBank/DDBJ whole genome shotgun (WGS) entry which is preliminary data.</text>
</comment>
<protein>
    <submittedName>
        <fullName evidence="1">Uncharacterized protein</fullName>
    </submittedName>
</protein>
<name>A0A0F9N862_9ZZZZ</name>
<dbReference type="AlphaFoldDB" id="A0A0F9N862"/>